<sequence>MGIESFLPCKLVAVTDLKKAVAADKQFDTICVVDGDQVPSLLSSAFKTTKAFDEAFESEVSCFKCTDLNCRVIYSPIGQLSDFDDVRRYNQAAAKLICRTIKAGAKSPILVLPSNDKFENADLVTLLGVCENLYVPIQLREDVPTKKQRFSMLGVYSENEKHLTGLLELVKKLEAGRFISRDIGGGDPEYMAPPKVADYIQLVFGKSSVIKTEIISDPVIFEKEYPLFQAVNRAAGSVKRHQGRIIFLEYKPPAPAKKTLFLVGKGVTYDTGGADIKAGGIMAGMSRDKCGAAAVAGFMKVVEENQPKDVHVVGVLCMVRNSVGEECYVSDEIITSRAGVRVRVGNTDAEGRMCMADALCKMKERVINERLPDPHLFTVATLTGHACLAVGNCSIVMDNGPARQSGHGSKLQSEGEKIGDIFEISVLKKEDFDFHSGKCYGEDVLQCNNLPSSRTPRGHQGPAAFMMLSTGLDKCGLKSPYPIKYSHLDIAGSAGEITEIPTGAPILALAKTHLL</sequence>
<evidence type="ECO:0000256" key="2">
    <source>
        <dbReference type="ARBA" id="ARBA00022438"/>
    </source>
</evidence>
<dbReference type="AlphaFoldDB" id="U5EVA5"/>
<dbReference type="InterPro" id="IPR011356">
    <property type="entry name" value="Leucine_aapep/pepB"/>
</dbReference>
<name>U5EVA5_9DIPT</name>
<dbReference type="EMBL" id="GANO01001123">
    <property type="protein sequence ID" value="JAB58748.1"/>
    <property type="molecule type" value="mRNA"/>
</dbReference>
<proteinExistence type="evidence at transcript level"/>
<evidence type="ECO:0000256" key="3">
    <source>
        <dbReference type="ARBA" id="ARBA00022670"/>
    </source>
</evidence>
<dbReference type="InterPro" id="IPR000819">
    <property type="entry name" value="Peptidase_M17_C"/>
</dbReference>
<evidence type="ECO:0000259" key="5">
    <source>
        <dbReference type="PROSITE" id="PS00631"/>
    </source>
</evidence>
<dbReference type="PANTHER" id="PTHR11963">
    <property type="entry name" value="LEUCINE AMINOPEPTIDASE-RELATED"/>
    <property type="match status" value="1"/>
</dbReference>
<dbReference type="GO" id="GO:0005737">
    <property type="term" value="C:cytoplasm"/>
    <property type="evidence" value="ECO:0007669"/>
    <property type="project" value="InterPro"/>
</dbReference>
<reference evidence="6" key="1">
    <citation type="journal article" date="2014" name="Insect Biochem. Mol. Biol.">
        <title>An insight into the sialome of the frog biting fly, Corethrella appendiculata.</title>
        <authorList>
            <person name="Ribeiro J.M.C."/>
            <person name="Chagas A.C."/>
            <person name="Pham V.M."/>
            <person name="Lounibos L.P."/>
            <person name="Calvo E."/>
        </authorList>
    </citation>
    <scope>NUCLEOTIDE SEQUENCE</scope>
    <source>
        <tissue evidence="6">Salivary glands</tissue>
    </source>
</reference>
<evidence type="ECO:0000313" key="6">
    <source>
        <dbReference type="EMBL" id="JAB58748.1"/>
    </source>
</evidence>
<evidence type="ECO:0000256" key="4">
    <source>
        <dbReference type="ARBA" id="ARBA00022801"/>
    </source>
</evidence>
<dbReference type="GO" id="GO:0030145">
    <property type="term" value="F:manganese ion binding"/>
    <property type="evidence" value="ECO:0007669"/>
    <property type="project" value="InterPro"/>
</dbReference>
<evidence type="ECO:0000256" key="1">
    <source>
        <dbReference type="ARBA" id="ARBA00009528"/>
    </source>
</evidence>
<dbReference type="Pfam" id="PF00883">
    <property type="entry name" value="Peptidase_M17"/>
    <property type="match status" value="1"/>
</dbReference>
<protein>
    <submittedName>
        <fullName evidence="6">Putative leucyl aminopeptidase</fullName>
    </submittedName>
</protein>
<dbReference type="GO" id="GO:0070006">
    <property type="term" value="F:metalloaminopeptidase activity"/>
    <property type="evidence" value="ECO:0007669"/>
    <property type="project" value="InterPro"/>
</dbReference>
<dbReference type="PANTHER" id="PTHR11963:SF48">
    <property type="entry name" value="DIPEPTIDASE B, ISOFORM A"/>
    <property type="match status" value="1"/>
</dbReference>
<dbReference type="SUPFAM" id="SSF53187">
    <property type="entry name" value="Zn-dependent exopeptidases"/>
    <property type="match status" value="1"/>
</dbReference>
<feature type="domain" description="Cytosol aminopeptidase" evidence="5">
    <location>
        <begin position="346"/>
        <end position="353"/>
    </location>
</feature>
<dbReference type="GO" id="GO:0006508">
    <property type="term" value="P:proteolysis"/>
    <property type="evidence" value="ECO:0007669"/>
    <property type="project" value="UniProtKB-KW"/>
</dbReference>
<comment type="similarity">
    <text evidence="1">Belongs to the peptidase M17 family.</text>
</comment>
<dbReference type="PRINTS" id="PR00481">
    <property type="entry name" value="LAMNOPPTDASE"/>
</dbReference>
<keyword evidence="2 6" id="KW-0031">Aminopeptidase</keyword>
<dbReference type="PROSITE" id="PS00631">
    <property type="entry name" value="CYTOSOL_AP"/>
    <property type="match status" value="1"/>
</dbReference>
<organism evidence="6">
    <name type="scientific">Corethrella appendiculata</name>
    <dbReference type="NCBI Taxonomy" id="1370023"/>
    <lineage>
        <taxon>Eukaryota</taxon>
        <taxon>Metazoa</taxon>
        <taxon>Ecdysozoa</taxon>
        <taxon>Arthropoda</taxon>
        <taxon>Hexapoda</taxon>
        <taxon>Insecta</taxon>
        <taxon>Pterygota</taxon>
        <taxon>Neoptera</taxon>
        <taxon>Endopterygota</taxon>
        <taxon>Diptera</taxon>
        <taxon>Nematocera</taxon>
        <taxon>Culicoidea</taxon>
        <taxon>Chaoboridae</taxon>
        <taxon>Corethrella</taxon>
    </lineage>
</organism>
<accession>U5EVA5</accession>
<keyword evidence="3" id="KW-0645">Protease</keyword>
<keyword evidence="4" id="KW-0378">Hydrolase</keyword>
<dbReference type="Gene3D" id="3.40.630.10">
    <property type="entry name" value="Zn peptidases"/>
    <property type="match status" value="1"/>
</dbReference>